<comment type="similarity">
    <text evidence="3">Belongs to the SYCP2 family.</text>
</comment>
<dbReference type="InterPro" id="IPR040560">
    <property type="entry name" value="SYCP2_SLD"/>
</dbReference>
<dbReference type="GO" id="GO:0000800">
    <property type="term" value="C:lateral element"/>
    <property type="evidence" value="ECO:0007669"/>
    <property type="project" value="TreeGrafter"/>
</dbReference>
<evidence type="ECO:0000259" key="7">
    <source>
        <dbReference type="Pfam" id="PF18581"/>
    </source>
</evidence>
<feature type="region of interest" description="Disordered" evidence="6">
    <location>
        <begin position="438"/>
        <end position="472"/>
    </location>
</feature>
<dbReference type="Pfam" id="PF18581">
    <property type="entry name" value="SYCP2_ARLD"/>
    <property type="match status" value="1"/>
</dbReference>
<evidence type="ECO:0000259" key="8">
    <source>
        <dbReference type="Pfam" id="PF18584"/>
    </source>
</evidence>
<evidence type="ECO:0000313" key="9">
    <source>
        <dbReference type="EMBL" id="OWK59105.1"/>
    </source>
</evidence>
<feature type="domain" description="Synaptonemal complex protein 2 Spt16M-like" evidence="8">
    <location>
        <begin position="180"/>
        <end position="291"/>
    </location>
</feature>
<dbReference type="Proteomes" id="UP000197619">
    <property type="component" value="Unassembled WGS sequence"/>
</dbReference>
<dbReference type="InterPro" id="IPR041322">
    <property type="entry name" value="SYCP2_ARLD"/>
</dbReference>
<feature type="region of interest" description="Disordered" evidence="6">
    <location>
        <begin position="647"/>
        <end position="667"/>
    </location>
</feature>
<evidence type="ECO:0000256" key="4">
    <source>
        <dbReference type="ARBA" id="ARBA00022454"/>
    </source>
</evidence>
<evidence type="ECO:0000256" key="2">
    <source>
        <dbReference type="ARBA" id="ARBA00004286"/>
    </source>
</evidence>
<evidence type="ECO:0000256" key="1">
    <source>
        <dbReference type="ARBA" id="ARBA00004123"/>
    </source>
</evidence>
<protein>
    <submittedName>
        <fullName evidence="9">Synaptonemal complex protein 2</fullName>
    </submittedName>
</protein>
<dbReference type="PANTHER" id="PTHR15607:SF12">
    <property type="entry name" value="SYNAPTONEMAL COMPLEX PROTEIN 2"/>
    <property type="match status" value="1"/>
</dbReference>
<keyword evidence="10" id="KW-1185">Reference proteome</keyword>
<dbReference type="AlphaFoldDB" id="A0A218UZ81"/>
<reference evidence="9 10" key="1">
    <citation type="submission" date="2017-05" db="EMBL/GenBank/DDBJ databases">
        <title>Genome of assembly of the Bengalese finch, Lonchura striata domestica.</title>
        <authorList>
            <person name="Colquitt B.M."/>
            <person name="Brainard M.S."/>
        </authorList>
    </citation>
    <scope>NUCLEOTIDE SEQUENCE [LARGE SCALE GENOMIC DNA]</scope>
    <source>
        <strain evidence="9">White83orange57</strain>
    </source>
</reference>
<dbReference type="GO" id="GO:0000779">
    <property type="term" value="C:condensed chromosome, centromeric region"/>
    <property type="evidence" value="ECO:0007669"/>
    <property type="project" value="TreeGrafter"/>
</dbReference>
<accession>A0A218UZ81</accession>
<dbReference type="PANTHER" id="PTHR15607">
    <property type="entry name" value="SYNAPTONEMAL COMPLEX PROTEIN-RELATED"/>
    <property type="match status" value="1"/>
</dbReference>
<evidence type="ECO:0000313" key="10">
    <source>
        <dbReference type="Proteomes" id="UP000197619"/>
    </source>
</evidence>
<evidence type="ECO:0000256" key="5">
    <source>
        <dbReference type="ARBA" id="ARBA00023242"/>
    </source>
</evidence>
<feature type="region of interest" description="Disordered" evidence="6">
    <location>
        <begin position="538"/>
        <end position="593"/>
    </location>
</feature>
<feature type="domain" description="Synaptonemal complex protein 2 armadillo-repeat-like" evidence="7">
    <location>
        <begin position="1"/>
        <end position="87"/>
    </location>
</feature>
<dbReference type="GO" id="GO:0007143">
    <property type="term" value="P:female meiotic nuclear division"/>
    <property type="evidence" value="ECO:0007669"/>
    <property type="project" value="TreeGrafter"/>
</dbReference>
<keyword evidence="4" id="KW-0158">Chromosome</keyword>
<evidence type="ECO:0000256" key="6">
    <source>
        <dbReference type="SAM" id="MobiDB-lite"/>
    </source>
</evidence>
<dbReference type="GO" id="GO:0007140">
    <property type="term" value="P:male meiotic nuclear division"/>
    <property type="evidence" value="ECO:0007669"/>
    <property type="project" value="TreeGrafter"/>
</dbReference>
<organism evidence="9 10">
    <name type="scientific">Lonchura striata</name>
    <name type="common">white-rumped munia</name>
    <dbReference type="NCBI Taxonomy" id="40157"/>
    <lineage>
        <taxon>Eukaryota</taxon>
        <taxon>Metazoa</taxon>
        <taxon>Chordata</taxon>
        <taxon>Craniata</taxon>
        <taxon>Vertebrata</taxon>
        <taxon>Euteleostomi</taxon>
        <taxon>Archelosauria</taxon>
        <taxon>Archosauria</taxon>
        <taxon>Dinosauria</taxon>
        <taxon>Saurischia</taxon>
        <taxon>Theropoda</taxon>
        <taxon>Coelurosauria</taxon>
        <taxon>Aves</taxon>
        <taxon>Neognathae</taxon>
        <taxon>Neoaves</taxon>
        <taxon>Telluraves</taxon>
        <taxon>Australaves</taxon>
        <taxon>Passeriformes</taxon>
        <taxon>Passeroidea</taxon>
        <taxon>Estrildidae</taxon>
        <taxon>Estrildinae</taxon>
        <taxon>Lonchura</taxon>
    </lineage>
</organism>
<gene>
    <name evidence="9" type="primary">SYCP2</name>
    <name evidence="9" type="ORF">RLOC_00012837</name>
</gene>
<dbReference type="EMBL" id="MUZQ01000085">
    <property type="protein sequence ID" value="OWK59105.1"/>
    <property type="molecule type" value="Genomic_DNA"/>
</dbReference>
<feature type="compositionally biased region" description="Basic and acidic residues" evidence="6">
    <location>
        <begin position="541"/>
        <end position="557"/>
    </location>
</feature>
<proteinExistence type="inferred from homology"/>
<dbReference type="Pfam" id="PF18584">
    <property type="entry name" value="SYCP2_SLD"/>
    <property type="match status" value="1"/>
</dbReference>
<name>A0A218UZ81_9PASE</name>
<sequence>MVNWFEKLKAILVLRGNEKNEMVTNLAEDFFIMLLIVCDSRPEGKMQILENFVLRTCSLITDGRINIYVQQEVIKKLNLLLDKIPRDGRKKILSTKEMLLVMSEMGRTILDAGDYDTQVAITEALCRMVSEKQRRVLASQWFPMEFVSTAFKGIKDSEFETDCRKFLNQVNGMLGDKRRVFTFPCLSAALDECELQIPLDENLEEFWIDFNIGSKSISFYVAAEDADQQWETVIIQEEDVNMYSLEEKDSRKLLTIDLKSPMSVGTLEGEKFLLCFDSILEIKDVIIKIYGFHKYKDFSKKQSASVAKTTVHIVFDESGSQVFYLSVLRWFLGEGFEAVLRCPSMEKSSMASETAGEGLKPETVTCIMVKFFLFLKITPPRKRKVSEASVLVSGSASVSTRSSLFFASTCKTDGILTHLCSVSATPFKGRIKLPLEMTSSTKRSDNDTINESRTKNFYQEPPGKPKSKEMADAAKSLISKISDRYREKSDEKSKARDSLGFNSHKIDLCLFDRDDIYNFNISGFDEPSIKLGTRNNRDKKHLFSDSDTENRGDDSKTEISWLQESKRKPKAQIIDYSRSKKSGKPMSTKKTKKSLEPAFHMEKAKGKNTKKKKYTNGPNKDCKQPKALHIVPVEPKRVDSYVQKALAESRNSAEQKELEMPSAESPASLETMRCSLTAYKVDSGKHAKGAVLETGNNEDSSPQSCFSETLCAKGKLQDPTKPLTKSKENRSRKMDNFNKQTLRAAHQHLSTMSYQLHEFRIRQLDKFNSTLIEELEKFEKDSQSLKIMEKEFSVCILVL</sequence>
<feature type="region of interest" description="Disordered" evidence="6">
    <location>
        <begin position="605"/>
        <end position="624"/>
    </location>
</feature>
<keyword evidence="5" id="KW-0539">Nucleus</keyword>
<evidence type="ECO:0000256" key="3">
    <source>
        <dbReference type="ARBA" id="ARBA00007960"/>
    </source>
</evidence>
<comment type="subcellular location">
    <subcellularLocation>
        <location evidence="2">Chromosome</location>
    </subcellularLocation>
    <subcellularLocation>
        <location evidence="1">Nucleus</location>
    </subcellularLocation>
</comment>
<comment type="caution">
    <text evidence="9">The sequence shown here is derived from an EMBL/GenBank/DDBJ whole genome shotgun (WGS) entry which is preliminary data.</text>
</comment>
<feature type="compositionally biased region" description="Basic residues" evidence="6">
    <location>
        <begin position="579"/>
        <end position="592"/>
    </location>
</feature>
<dbReference type="InterPro" id="IPR024835">
    <property type="entry name" value="SYCP2-like"/>
</dbReference>
<feature type="compositionally biased region" description="Basic and acidic residues" evidence="6">
    <location>
        <begin position="442"/>
        <end position="454"/>
    </location>
</feature>